<name>A0A5J9V5R7_9POAL</name>
<dbReference type="Pfam" id="PF17766">
    <property type="entry name" value="fn3_6"/>
    <property type="match status" value="1"/>
</dbReference>
<evidence type="ECO:0000313" key="4">
    <source>
        <dbReference type="EMBL" id="TVU31256.1"/>
    </source>
</evidence>
<dbReference type="EMBL" id="RWGY01000011">
    <property type="protein sequence ID" value="TVU31256.1"/>
    <property type="molecule type" value="Genomic_DNA"/>
</dbReference>
<dbReference type="AlphaFoldDB" id="A0A5J9V5R7"/>
<dbReference type="GO" id="GO:0004252">
    <property type="term" value="F:serine-type endopeptidase activity"/>
    <property type="evidence" value="ECO:0007669"/>
    <property type="project" value="InterPro"/>
</dbReference>
<accession>A0A5J9V5R7</accession>
<dbReference type="InterPro" id="IPR045051">
    <property type="entry name" value="SBT"/>
</dbReference>
<feature type="domain" description="Subtilisin-like protease fibronectin type-III" evidence="3">
    <location>
        <begin position="262"/>
        <end position="361"/>
    </location>
</feature>
<keyword evidence="5" id="KW-1185">Reference proteome</keyword>
<comment type="caution">
    <text evidence="4">The sequence shown here is derived from an EMBL/GenBank/DDBJ whole genome shotgun (WGS) entry which is preliminary data.</text>
</comment>
<evidence type="ECO:0000313" key="5">
    <source>
        <dbReference type="Proteomes" id="UP000324897"/>
    </source>
</evidence>
<dbReference type="Gene3D" id="3.40.50.200">
    <property type="entry name" value="Peptidase S8/S53 domain"/>
    <property type="match status" value="1"/>
</dbReference>
<dbReference type="InterPro" id="IPR036852">
    <property type="entry name" value="Peptidase_S8/S53_dom_sf"/>
</dbReference>
<dbReference type="SUPFAM" id="SSF52743">
    <property type="entry name" value="Subtilisin-like"/>
    <property type="match status" value="1"/>
</dbReference>
<dbReference type="PANTHER" id="PTHR10795">
    <property type="entry name" value="PROPROTEIN CONVERTASE SUBTILISIN/KEXIN"/>
    <property type="match status" value="1"/>
</dbReference>
<keyword evidence="2" id="KW-0732">Signal</keyword>
<dbReference type="OrthoDB" id="682821at2759"/>
<evidence type="ECO:0000259" key="3">
    <source>
        <dbReference type="Pfam" id="PF17766"/>
    </source>
</evidence>
<protein>
    <recommendedName>
        <fullName evidence="3">Subtilisin-like protease fibronectin type-III domain-containing protein</fullName>
    </recommendedName>
</protein>
<evidence type="ECO:0000256" key="2">
    <source>
        <dbReference type="ARBA" id="ARBA00022729"/>
    </source>
</evidence>
<feature type="non-terminal residue" evidence="4">
    <location>
        <position position="1"/>
    </location>
</feature>
<dbReference type="Gene3D" id="2.60.40.2310">
    <property type="match status" value="1"/>
</dbReference>
<evidence type="ECO:0000256" key="1">
    <source>
        <dbReference type="ARBA" id="ARBA00011073"/>
    </source>
</evidence>
<sequence>MLGWAKQGAGLPARHDSRVGLVDQPFKVNYSLHSYIQIDVGAMGSQIERFVRFMMKEEEEDDELFLFILPLVLSCLDDEEDETGESNKEEAEENGVFRAFERYLEYRKERVESFLKELNAEICDDEFNISRCIAVVESIEELTCEEKAKAVELLEDVHNREIFLCAEPNVRLVGIAAAIKSKHPDWSPAAIKSAIMTTADVTDRSGGPILDEQRHPADWFAIGAGHVNPGKAADPGLVYDIAPSDYISVNCSAVTVISDTMLNYPSISVVFPRTWNRSRPMVVQRTAKSVGKVPSTYTVKVDMPAGGATIDVSPSKLVFTAANQEQSFNVTVWPRQQSGAKVARALRRVSGTFTVRSPISIYFN</sequence>
<dbReference type="GO" id="GO:0006508">
    <property type="term" value="P:proteolysis"/>
    <property type="evidence" value="ECO:0007669"/>
    <property type="project" value="InterPro"/>
</dbReference>
<dbReference type="Proteomes" id="UP000324897">
    <property type="component" value="Chromosome 1"/>
</dbReference>
<organism evidence="4 5">
    <name type="scientific">Eragrostis curvula</name>
    <name type="common">weeping love grass</name>
    <dbReference type="NCBI Taxonomy" id="38414"/>
    <lineage>
        <taxon>Eukaryota</taxon>
        <taxon>Viridiplantae</taxon>
        <taxon>Streptophyta</taxon>
        <taxon>Embryophyta</taxon>
        <taxon>Tracheophyta</taxon>
        <taxon>Spermatophyta</taxon>
        <taxon>Magnoliopsida</taxon>
        <taxon>Liliopsida</taxon>
        <taxon>Poales</taxon>
        <taxon>Poaceae</taxon>
        <taxon>PACMAD clade</taxon>
        <taxon>Chloridoideae</taxon>
        <taxon>Eragrostideae</taxon>
        <taxon>Eragrostidinae</taxon>
        <taxon>Eragrostis</taxon>
    </lineage>
</organism>
<comment type="similarity">
    <text evidence="1">Belongs to the peptidase S8 family.</text>
</comment>
<dbReference type="InterPro" id="IPR041469">
    <property type="entry name" value="Subtilisin-like_FN3"/>
</dbReference>
<gene>
    <name evidence="4" type="ORF">EJB05_22937</name>
</gene>
<proteinExistence type="inferred from homology"/>
<reference evidence="4 5" key="1">
    <citation type="journal article" date="2019" name="Sci. Rep.">
        <title>A high-quality genome of Eragrostis curvula grass provides insights into Poaceae evolution and supports new strategies to enhance forage quality.</title>
        <authorList>
            <person name="Carballo J."/>
            <person name="Santos B.A.C.M."/>
            <person name="Zappacosta D."/>
            <person name="Garbus I."/>
            <person name="Selva J.P."/>
            <person name="Gallo C.A."/>
            <person name="Diaz A."/>
            <person name="Albertini E."/>
            <person name="Caccamo M."/>
            <person name="Echenique V."/>
        </authorList>
    </citation>
    <scope>NUCLEOTIDE SEQUENCE [LARGE SCALE GENOMIC DNA]</scope>
    <source>
        <strain evidence="5">cv. Victoria</strain>
        <tissue evidence="4">Leaf</tissue>
    </source>
</reference>
<dbReference type="Gramene" id="TVU31256">
    <property type="protein sequence ID" value="TVU31256"/>
    <property type="gene ID" value="EJB05_22937"/>
</dbReference>